<evidence type="ECO:0000313" key="2">
    <source>
        <dbReference type="Proteomes" id="UP000326912"/>
    </source>
</evidence>
<dbReference type="EMBL" id="BKZW01000002">
    <property type="protein sequence ID" value="GER90216.1"/>
    <property type="molecule type" value="Genomic_DNA"/>
</dbReference>
<comment type="caution">
    <text evidence="1">The sequence shown here is derived from an EMBL/GenBank/DDBJ whole genome shotgun (WGS) entry which is preliminary data.</text>
</comment>
<reference evidence="1 2" key="1">
    <citation type="submission" date="2019-10" db="EMBL/GenBank/DDBJ databases">
        <title>Dictyobacter vulcani sp. nov., within the class Ktedonobacteria, isolated from soil of volcanic Mt. Zao.</title>
        <authorList>
            <person name="Zheng Y."/>
            <person name="Wang C.M."/>
            <person name="Sakai Y."/>
            <person name="Abe K."/>
            <person name="Yokota A."/>
            <person name="Yabe S."/>
        </authorList>
    </citation>
    <scope>NUCLEOTIDE SEQUENCE [LARGE SCALE GENOMIC DNA]</scope>
    <source>
        <strain evidence="1 2">W12</strain>
    </source>
</reference>
<accession>A0A5J4KYJ0</accession>
<dbReference type="InterPro" id="IPR023393">
    <property type="entry name" value="START-like_dom_sf"/>
</dbReference>
<name>A0A5J4KYJ0_9CHLR</name>
<dbReference type="SUPFAM" id="SSF55961">
    <property type="entry name" value="Bet v1-like"/>
    <property type="match status" value="1"/>
</dbReference>
<sequence length="157" mass="17445">MKQTHFDMVALIAAPPEDVYAVLADYRHGHPHILPKKYISQFQVESGGQGAGTVLRYRVRILGFERARQALVAEPEPGRLLVEHETPSSLVTTYAVTPANNGLQAHVQIAAHWEPARTLLGKLEQAFYPSLLRQMFTYELETLAKVVGKKKSVAGSR</sequence>
<proteinExistence type="predicted"/>
<keyword evidence="2" id="KW-1185">Reference proteome</keyword>
<organism evidence="1 2">
    <name type="scientific">Dictyobacter vulcani</name>
    <dbReference type="NCBI Taxonomy" id="2607529"/>
    <lineage>
        <taxon>Bacteria</taxon>
        <taxon>Bacillati</taxon>
        <taxon>Chloroflexota</taxon>
        <taxon>Ktedonobacteria</taxon>
        <taxon>Ktedonobacterales</taxon>
        <taxon>Dictyobacteraceae</taxon>
        <taxon>Dictyobacter</taxon>
    </lineage>
</organism>
<dbReference type="InterPro" id="IPR019587">
    <property type="entry name" value="Polyketide_cyclase/dehydratase"/>
</dbReference>
<evidence type="ECO:0000313" key="1">
    <source>
        <dbReference type="EMBL" id="GER90216.1"/>
    </source>
</evidence>
<protein>
    <submittedName>
        <fullName evidence="1">Polyketide cyclase</fullName>
    </submittedName>
</protein>
<dbReference type="RefSeq" id="WP_151757984.1">
    <property type="nucleotide sequence ID" value="NZ_BKZW01000002.1"/>
</dbReference>
<dbReference type="AlphaFoldDB" id="A0A5J4KYJ0"/>
<dbReference type="Gene3D" id="3.30.530.20">
    <property type="match status" value="1"/>
</dbReference>
<dbReference type="Proteomes" id="UP000326912">
    <property type="component" value="Unassembled WGS sequence"/>
</dbReference>
<gene>
    <name evidence="1" type="ORF">KDW_43780</name>
</gene>
<dbReference type="Pfam" id="PF10604">
    <property type="entry name" value="Polyketide_cyc2"/>
    <property type="match status" value="1"/>
</dbReference>